<sequence>MNCFRVKFRSPQSQQMSNLYPALSVSSLISHRTQRQVLPVFGRGYKCVNIELIKHVQKLASPLHRPVVIAPSSHPRRLHARPALPASVARSRLASLREPLRRRHTVVCFVWKTRLNVHDWHFYDALHSSPIILPTGFLHKRNA</sequence>
<dbReference type="AlphaFoldDB" id="U4LUV8"/>
<accession>U4LUV8</accession>
<gene>
    <name evidence="1" type="ORF">PCON_02530</name>
</gene>
<protein>
    <submittedName>
        <fullName evidence="1">Uncharacterized protein</fullName>
    </submittedName>
</protein>
<evidence type="ECO:0000313" key="2">
    <source>
        <dbReference type="Proteomes" id="UP000018144"/>
    </source>
</evidence>
<evidence type="ECO:0000313" key="1">
    <source>
        <dbReference type="EMBL" id="CCX34052.1"/>
    </source>
</evidence>
<proteinExistence type="predicted"/>
<name>U4LUV8_PYROM</name>
<keyword evidence="2" id="KW-1185">Reference proteome</keyword>
<dbReference type="EMBL" id="HF936296">
    <property type="protein sequence ID" value="CCX34052.1"/>
    <property type="molecule type" value="Genomic_DNA"/>
</dbReference>
<dbReference type="Proteomes" id="UP000018144">
    <property type="component" value="Unassembled WGS sequence"/>
</dbReference>
<reference evidence="1 2" key="1">
    <citation type="journal article" date="2013" name="PLoS Genet.">
        <title>The genome and development-dependent transcriptomes of Pyronema confluens: a window into fungal evolution.</title>
        <authorList>
            <person name="Traeger S."/>
            <person name="Altegoer F."/>
            <person name="Freitag M."/>
            <person name="Gabaldon T."/>
            <person name="Kempken F."/>
            <person name="Kumar A."/>
            <person name="Marcet-Houben M."/>
            <person name="Poggeler S."/>
            <person name="Stajich J.E."/>
            <person name="Nowrousian M."/>
        </authorList>
    </citation>
    <scope>NUCLEOTIDE SEQUENCE [LARGE SCALE GENOMIC DNA]</scope>
    <source>
        <strain evidence="2">CBS 100304</strain>
        <tissue evidence="1">Vegetative mycelium</tissue>
    </source>
</reference>
<organism evidence="1 2">
    <name type="scientific">Pyronema omphalodes (strain CBS 100304)</name>
    <name type="common">Pyronema confluens</name>
    <dbReference type="NCBI Taxonomy" id="1076935"/>
    <lineage>
        <taxon>Eukaryota</taxon>
        <taxon>Fungi</taxon>
        <taxon>Dikarya</taxon>
        <taxon>Ascomycota</taxon>
        <taxon>Pezizomycotina</taxon>
        <taxon>Pezizomycetes</taxon>
        <taxon>Pezizales</taxon>
        <taxon>Pyronemataceae</taxon>
        <taxon>Pyronema</taxon>
    </lineage>
</organism>